<keyword evidence="6 8" id="KW-0472">Membrane</keyword>
<evidence type="ECO:0000313" key="10">
    <source>
        <dbReference type="EMBL" id="CAK8691032.1"/>
    </source>
</evidence>
<organism evidence="10 11">
    <name type="scientific">Clavelina lepadiformis</name>
    <name type="common">Light-bulb sea squirt</name>
    <name type="synonym">Ascidia lepadiformis</name>
    <dbReference type="NCBI Taxonomy" id="159417"/>
    <lineage>
        <taxon>Eukaryota</taxon>
        <taxon>Metazoa</taxon>
        <taxon>Chordata</taxon>
        <taxon>Tunicata</taxon>
        <taxon>Ascidiacea</taxon>
        <taxon>Aplousobranchia</taxon>
        <taxon>Clavelinidae</taxon>
        <taxon>Clavelina</taxon>
    </lineage>
</organism>
<proteinExistence type="inferred from homology"/>
<evidence type="ECO:0000256" key="3">
    <source>
        <dbReference type="ARBA" id="ARBA00022692"/>
    </source>
</evidence>
<feature type="region of interest" description="Disordered" evidence="7">
    <location>
        <begin position="1"/>
        <end position="43"/>
    </location>
</feature>
<reference evidence="10 11" key="1">
    <citation type="submission" date="2024-02" db="EMBL/GenBank/DDBJ databases">
        <authorList>
            <person name="Daric V."/>
            <person name="Darras S."/>
        </authorList>
    </citation>
    <scope>NUCLEOTIDE SEQUENCE [LARGE SCALE GENOMIC DNA]</scope>
</reference>
<dbReference type="InterPro" id="IPR026298">
    <property type="entry name" value="Bcl-2_fam"/>
</dbReference>
<evidence type="ECO:0000256" key="1">
    <source>
        <dbReference type="ARBA" id="ARBA00004167"/>
    </source>
</evidence>
<dbReference type="Gene3D" id="1.10.437.10">
    <property type="entry name" value="Blc2-like"/>
    <property type="match status" value="1"/>
</dbReference>
<feature type="transmembrane region" description="Helical" evidence="8">
    <location>
        <begin position="275"/>
        <end position="295"/>
    </location>
</feature>
<sequence length="297" mass="33204">MSLNSDFSELQRRPRTDKVTNSVIKRRPGIPGRTNSDTNRNLSPGMTVKVHSSATLDNCAFVVDAFKTCLKKASSAANLSISSTEGDDSVFVSMAYDDAWGLTAGLVRDYICYCLKRSGFITKVKITEYPPARNRQLSSQILNIGAAFEIMHPTLYKNFAKKLGYIFDSEKTLRRLYYRLATHIIGTDPNNYTWCRIVSLFCVGGAMAVDCVAQGHSELIEPVIKISSDFVKSNVLDWIVSRGGWQGMPTHFNQKRPPRKTMWFSEVAGTTEFFLFPYVILLGSVIVGVVTHFVLKT</sequence>
<dbReference type="PANTHER" id="PTHR11256:SF48">
    <property type="entry name" value="BCL-2-RELATED OVARIAN KILLER PROTEIN"/>
    <property type="match status" value="1"/>
</dbReference>
<evidence type="ECO:0000256" key="8">
    <source>
        <dbReference type="SAM" id="Phobius"/>
    </source>
</evidence>
<feature type="compositionally biased region" description="Polar residues" evidence="7">
    <location>
        <begin position="33"/>
        <end position="43"/>
    </location>
</feature>
<name>A0ABP0GHQ2_CLALP</name>
<evidence type="ECO:0000259" key="9">
    <source>
        <dbReference type="SMART" id="SM00337"/>
    </source>
</evidence>
<keyword evidence="3 8" id="KW-0812">Transmembrane</keyword>
<evidence type="ECO:0000256" key="6">
    <source>
        <dbReference type="ARBA" id="ARBA00023136"/>
    </source>
</evidence>
<dbReference type="Pfam" id="PF00452">
    <property type="entry name" value="Bcl-2"/>
    <property type="match status" value="1"/>
</dbReference>
<keyword evidence="5 8" id="KW-1133">Transmembrane helix</keyword>
<dbReference type="PRINTS" id="PR01862">
    <property type="entry name" value="BCL2FAMILY"/>
</dbReference>
<feature type="compositionally biased region" description="Basic and acidic residues" evidence="7">
    <location>
        <begin position="9"/>
        <end position="18"/>
    </location>
</feature>
<evidence type="ECO:0000313" key="11">
    <source>
        <dbReference type="Proteomes" id="UP001642483"/>
    </source>
</evidence>
<feature type="domain" description="Bcl-2 Bcl-2 homology region 1-3" evidence="9">
    <location>
        <begin position="141"/>
        <end position="245"/>
    </location>
</feature>
<evidence type="ECO:0000256" key="5">
    <source>
        <dbReference type="ARBA" id="ARBA00022989"/>
    </source>
</evidence>
<dbReference type="InterPro" id="IPR036834">
    <property type="entry name" value="Bcl-2-like_sf"/>
</dbReference>
<evidence type="ECO:0000256" key="2">
    <source>
        <dbReference type="ARBA" id="ARBA00009458"/>
    </source>
</evidence>
<evidence type="ECO:0000256" key="7">
    <source>
        <dbReference type="SAM" id="MobiDB-lite"/>
    </source>
</evidence>
<comment type="caution">
    <text evidence="10">The sequence shown here is derived from an EMBL/GenBank/DDBJ whole genome shotgun (WGS) entry which is preliminary data.</text>
</comment>
<keyword evidence="11" id="KW-1185">Reference proteome</keyword>
<dbReference type="Proteomes" id="UP001642483">
    <property type="component" value="Unassembled WGS sequence"/>
</dbReference>
<comment type="subcellular location">
    <subcellularLocation>
        <location evidence="1">Membrane</location>
        <topology evidence="1">Single-pass membrane protein</topology>
    </subcellularLocation>
</comment>
<dbReference type="PANTHER" id="PTHR11256">
    <property type="entry name" value="BCL-2 RELATED"/>
    <property type="match status" value="1"/>
</dbReference>
<gene>
    <name evidence="10" type="ORF">CVLEPA_LOCUS23582</name>
</gene>
<dbReference type="SUPFAM" id="SSF56854">
    <property type="entry name" value="Bcl-2 inhibitors of programmed cell death"/>
    <property type="match status" value="1"/>
</dbReference>
<dbReference type="InterPro" id="IPR002475">
    <property type="entry name" value="Bcl2-like"/>
</dbReference>
<dbReference type="SMART" id="SM00337">
    <property type="entry name" value="BCL"/>
    <property type="match status" value="1"/>
</dbReference>
<protein>
    <recommendedName>
        <fullName evidence="9">Bcl-2 Bcl-2 homology region 1-3 domain-containing protein</fullName>
    </recommendedName>
</protein>
<evidence type="ECO:0000256" key="4">
    <source>
        <dbReference type="ARBA" id="ARBA00022703"/>
    </source>
</evidence>
<comment type="similarity">
    <text evidence="2">Belongs to the Bcl-2 family.</text>
</comment>
<dbReference type="PROSITE" id="PS50062">
    <property type="entry name" value="BCL2_FAMILY"/>
    <property type="match status" value="1"/>
</dbReference>
<accession>A0ABP0GHQ2</accession>
<dbReference type="EMBL" id="CAWYQH010000119">
    <property type="protein sequence ID" value="CAK8691032.1"/>
    <property type="molecule type" value="Genomic_DNA"/>
</dbReference>
<dbReference type="InterPro" id="IPR046371">
    <property type="entry name" value="Bcl-2_BH1-3"/>
</dbReference>
<dbReference type="CDD" id="cd06845">
    <property type="entry name" value="Bcl-2_like"/>
    <property type="match status" value="1"/>
</dbReference>
<keyword evidence="4" id="KW-0053">Apoptosis</keyword>